<name>L1JL50_GUITC</name>
<organism evidence="7">
    <name type="scientific">Guillardia theta (strain CCMP2712)</name>
    <name type="common">Cryptophyte</name>
    <dbReference type="NCBI Taxonomy" id="905079"/>
    <lineage>
        <taxon>Eukaryota</taxon>
        <taxon>Cryptophyceae</taxon>
        <taxon>Pyrenomonadales</taxon>
        <taxon>Geminigeraceae</taxon>
        <taxon>Guillardia</taxon>
    </lineage>
</organism>
<dbReference type="RefSeq" id="XP_005835770.1">
    <property type="nucleotide sequence ID" value="XM_005835713.1"/>
</dbReference>
<keyword evidence="3" id="KW-0812">Transmembrane</keyword>
<dbReference type="GeneID" id="17305466"/>
<comment type="subcellular location">
    <subcellularLocation>
        <location evidence="2">Endomembrane system</location>
    </subcellularLocation>
    <subcellularLocation>
        <location evidence="1">Membrane</location>
        <topology evidence="1">Single-pass membrane protein</topology>
    </subcellularLocation>
</comment>
<evidence type="ECO:0000313" key="7">
    <source>
        <dbReference type="EMBL" id="EKX48790.1"/>
    </source>
</evidence>
<dbReference type="GO" id="GO:0016020">
    <property type="term" value="C:membrane"/>
    <property type="evidence" value="ECO:0007669"/>
    <property type="project" value="UniProtKB-SubCell"/>
</dbReference>
<feature type="compositionally biased region" description="Polar residues" evidence="6">
    <location>
        <begin position="364"/>
        <end position="381"/>
    </location>
</feature>
<dbReference type="KEGG" id="gtt:GUITHDRAFT_136459"/>
<feature type="region of interest" description="Disordered" evidence="6">
    <location>
        <begin position="333"/>
        <end position="381"/>
    </location>
</feature>
<dbReference type="EMBL" id="JH992984">
    <property type="protein sequence ID" value="EKX48790.1"/>
    <property type="molecule type" value="Genomic_DNA"/>
</dbReference>
<dbReference type="Proteomes" id="UP000011087">
    <property type="component" value="Unassembled WGS sequence"/>
</dbReference>
<protein>
    <submittedName>
        <fullName evidence="7 8">Uncharacterized protein</fullName>
    </submittedName>
</protein>
<keyword evidence="9" id="KW-1185">Reference proteome</keyword>
<dbReference type="PaxDb" id="55529-EKX48790"/>
<gene>
    <name evidence="7" type="ORF">GUITHDRAFT_136459</name>
</gene>
<evidence type="ECO:0000256" key="3">
    <source>
        <dbReference type="ARBA" id="ARBA00022692"/>
    </source>
</evidence>
<dbReference type="HOGENOM" id="CLU_726559_0_0_1"/>
<dbReference type="GO" id="GO:0012505">
    <property type="term" value="C:endomembrane system"/>
    <property type="evidence" value="ECO:0007669"/>
    <property type="project" value="UniProtKB-SubCell"/>
</dbReference>
<keyword evidence="4" id="KW-1133">Transmembrane helix</keyword>
<reference evidence="7 9" key="1">
    <citation type="journal article" date="2012" name="Nature">
        <title>Algal genomes reveal evolutionary mosaicism and the fate of nucleomorphs.</title>
        <authorList>
            <consortium name="DOE Joint Genome Institute"/>
            <person name="Curtis B.A."/>
            <person name="Tanifuji G."/>
            <person name="Burki F."/>
            <person name="Gruber A."/>
            <person name="Irimia M."/>
            <person name="Maruyama S."/>
            <person name="Arias M.C."/>
            <person name="Ball S.G."/>
            <person name="Gile G.H."/>
            <person name="Hirakawa Y."/>
            <person name="Hopkins J.F."/>
            <person name="Kuo A."/>
            <person name="Rensing S.A."/>
            <person name="Schmutz J."/>
            <person name="Symeonidi A."/>
            <person name="Elias M."/>
            <person name="Eveleigh R.J."/>
            <person name="Herman E.K."/>
            <person name="Klute M.J."/>
            <person name="Nakayama T."/>
            <person name="Obornik M."/>
            <person name="Reyes-Prieto A."/>
            <person name="Armbrust E.V."/>
            <person name="Aves S.J."/>
            <person name="Beiko R.G."/>
            <person name="Coutinho P."/>
            <person name="Dacks J.B."/>
            <person name="Durnford D.G."/>
            <person name="Fast N.M."/>
            <person name="Green B.R."/>
            <person name="Grisdale C.J."/>
            <person name="Hempel F."/>
            <person name="Henrissat B."/>
            <person name="Hoppner M.P."/>
            <person name="Ishida K."/>
            <person name="Kim E."/>
            <person name="Koreny L."/>
            <person name="Kroth P.G."/>
            <person name="Liu Y."/>
            <person name="Malik S.B."/>
            <person name="Maier U.G."/>
            <person name="McRose D."/>
            <person name="Mock T."/>
            <person name="Neilson J.A."/>
            <person name="Onodera N.T."/>
            <person name="Poole A.M."/>
            <person name="Pritham E.J."/>
            <person name="Richards T.A."/>
            <person name="Rocap G."/>
            <person name="Roy S.W."/>
            <person name="Sarai C."/>
            <person name="Schaack S."/>
            <person name="Shirato S."/>
            <person name="Slamovits C.H."/>
            <person name="Spencer D.F."/>
            <person name="Suzuki S."/>
            <person name="Worden A.Z."/>
            <person name="Zauner S."/>
            <person name="Barry K."/>
            <person name="Bell C."/>
            <person name="Bharti A.K."/>
            <person name="Crow J.A."/>
            <person name="Grimwood J."/>
            <person name="Kramer R."/>
            <person name="Lindquist E."/>
            <person name="Lucas S."/>
            <person name="Salamov A."/>
            <person name="McFadden G.I."/>
            <person name="Lane C.E."/>
            <person name="Keeling P.J."/>
            <person name="Gray M.W."/>
            <person name="Grigoriev I.V."/>
            <person name="Archibald J.M."/>
        </authorList>
    </citation>
    <scope>NUCLEOTIDE SEQUENCE</scope>
    <source>
        <strain evidence="7 9">CCMP2712</strain>
    </source>
</reference>
<dbReference type="AlphaFoldDB" id="L1JL50"/>
<dbReference type="InterPro" id="IPR006514">
    <property type="entry name" value="IRX15/GXM/AGM"/>
</dbReference>
<reference evidence="8" key="3">
    <citation type="submission" date="2015-06" db="UniProtKB">
        <authorList>
            <consortium name="EnsemblProtists"/>
        </authorList>
    </citation>
    <scope>IDENTIFICATION</scope>
</reference>
<evidence type="ECO:0000313" key="8">
    <source>
        <dbReference type="EnsemblProtists" id="EKX48790"/>
    </source>
</evidence>
<dbReference type="Pfam" id="PF21729">
    <property type="entry name" value="IRX15_IRX15L_GXM"/>
    <property type="match status" value="1"/>
</dbReference>
<dbReference type="GO" id="GO:0045492">
    <property type="term" value="P:xylan biosynthetic process"/>
    <property type="evidence" value="ECO:0007669"/>
    <property type="project" value="InterPro"/>
</dbReference>
<reference evidence="9" key="2">
    <citation type="submission" date="2012-11" db="EMBL/GenBank/DDBJ databases">
        <authorList>
            <person name="Kuo A."/>
            <person name="Curtis B.A."/>
            <person name="Tanifuji G."/>
            <person name="Burki F."/>
            <person name="Gruber A."/>
            <person name="Irimia M."/>
            <person name="Maruyama S."/>
            <person name="Arias M.C."/>
            <person name="Ball S.G."/>
            <person name="Gile G.H."/>
            <person name="Hirakawa Y."/>
            <person name="Hopkins J.F."/>
            <person name="Rensing S.A."/>
            <person name="Schmutz J."/>
            <person name="Symeonidi A."/>
            <person name="Elias M."/>
            <person name="Eveleigh R.J."/>
            <person name="Herman E.K."/>
            <person name="Klute M.J."/>
            <person name="Nakayama T."/>
            <person name="Obornik M."/>
            <person name="Reyes-Prieto A."/>
            <person name="Armbrust E.V."/>
            <person name="Aves S.J."/>
            <person name="Beiko R.G."/>
            <person name="Coutinho P."/>
            <person name="Dacks J.B."/>
            <person name="Durnford D.G."/>
            <person name="Fast N.M."/>
            <person name="Green B.R."/>
            <person name="Grisdale C."/>
            <person name="Hempe F."/>
            <person name="Henrissat B."/>
            <person name="Hoppner M.P."/>
            <person name="Ishida K.-I."/>
            <person name="Kim E."/>
            <person name="Koreny L."/>
            <person name="Kroth P.G."/>
            <person name="Liu Y."/>
            <person name="Malik S.-B."/>
            <person name="Maier U.G."/>
            <person name="McRose D."/>
            <person name="Mock T."/>
            <person name="Neilson J.A."/>
            <person name="Onodera N.T."/>
            <person name="Poole A.M."/>
            <person name="Pritham E.J."/>
            <person name="Richards T.A."/>
            <person name="Rocap G."/>
            <person name="Roy S.W."/>
            <person name="Sarai C."/>
            <person name="Schaack S."/>
            <person name="Shirato S."/>
            <person name="Slamovits C.H."/>
            <person name="Spencer D.F."/>
            <person name="Suzuki S."/>
            <person name="Worden A.Z."/>
            <person name="Zauner S."/>
            <person name="Barry K."/>
            <person name="Bell C."/>
            <person name="Bharti A.K."/>
            <person name="Crow J.A."/>
            <person name="Grimwood J."/>
            <person name="Kramer R."/>
            <person name="Lindquist E."/>
            <person name="Lucas S."/>
            <person name="Salamov A."/>
            <person name="McFadden G.I."/>
            <person name="Lane C.E."/>
            <person name="Keeling P.J."/>
            <person name="Gray M.W."/>
            <person name="Grigoriev I.V."/>
            <person name="Archibald J.M."/>
        </authorList>
    </citation>
    <scope>NUCLEOTIDE SEQUENCE</scope>
    <source>
        <strain evidence="9">CCMP2712</strain>
    </source>
</reference>
<dbReference type="EnsemblProtists" id="EKX48790">
    <property type="protein sequence ID" value="EKX48790"/>
    <property type="gene ID" value="GUITHDRAFT_136459"/>
</dbReference>
<proteinExistence type="predicted"/>
<evidence type="ECO:0000256" key="5">
    <source>
        <dbReference type="ARBA" id="ARBA00023136"/>
    </source>
</evidence>
<evidence type="ECO:0000256" key="4">
    <source>
        <dbReference type="ARBA" id="ARBA00022989"/>
    </source>
</evidence>
<evidence type="ECO:0000256" key="1">
    <source>
        <dbReference type="ARBA" id="ARBA00004167"/>
    </source>
</evidence>
<dbReference type="PANTHER" id="PTHR31444">
    <property type="entry name" value="OS11G0490100 PROTEIN"/>
    <property type="match status" value="1"/>
</dbReference>
<evidence type="ECO:0000256" key="6">
    <source>
        <dbReference type="SAM" id="MobiDB-lite"/>
    </source>
</evidence>
<keyword evidence="5" id="KW-0472">Membrane</keyword>
<evidence type="ECO:0000313" key="9">
    <source>
        <dbReference type="Proteomes" id="UP000011087"/>
    </source>
</evidence>
<sequence>MLEENIMRRPVKGQRSFCRIRDTEGASQRKLRVCSQGCVDLVDASAEFAMVHQPSAIPTDPLPGNQLEEQSSLMELHISDVYDQEVADAVAKRNKLLQTELSRHEELSKELGTMRTTPAPPIVDSKKDTMVWKTPDMPRRVVHSDEQLRPIWNFLNSGSEGKNLLVFGLVQDMDFWVQFMNPKGKTLFVTEESETLMRARKDVVHVEYKTIASRDFERYMKKETWPELLLDLPNVVKDSHWHAIVIDAPDGCCYDKSILEIRGPGRFQSIFTARHLAQPGTFIALDDCERELEEKLMTNFLGEEHLVKTIPGSPNAQGHRSSMCHFIIDGDASGGKNSPSSSLPPPPSPFIANQLPERLGEAPTSGSKTNDQTITGQHLGQ</sequence>
<dbReference type="OrthoDB" id="1896682at2759"/>
<accession>L1JL50</accession>
<evidence type="ECO:0000256" key="2">
    <source>
        <dbReference type="ARBA" id="ARBA00004308"/>
    </source>
</evidence>